<feature type="region of interest" description="Disordered" evidence="7">
    <location>
        <begin position="88"/>
        <end position="129"/>
    </location>
</feature>
<evidence type="ECO:0000256" key="6">
    <source>
        <dbReference type="RuleBase" id="RU363039"/>
    </source>
</evidence>
<reference evidence="9" key="2">
    <citation type="submission" date="2021-12" db="EMBL/GenBank/DDBJ databases">
        <title>Resequencing data analysis of finger millet.</title>
        <authorList>
            <person name="Hatakeyama M."/>
            <person name="Aluri S."/>
            <person name="Balachadran M.T."/>
            <person name="Sivarajan S.R."/>
            <person name="Poveda L."/>
            <person name="Shimizu-Inatsugi R."/>
            <person name="Schlapbach R."/>
            <person name="Sreeman S.M."/>
            <person name="Shimizu K.K."/>
        </authorList>
    </citation>
    <scope>NUCLEOTIDE SEQUENCE</scope>
</reference>
<dbReference type="SUPFAM" id="SSF52374">
    <property type="entry name" value="Nucleotidylyl transferase"/>
    <property type="match status" value="1"/>
</dbReference>
<evidence type="ECO:0000313" key="10">
    <source>
        <dbReference type="Proteomes" id="UP001054889"/>
    </source>
</evidence>
<name>A0AAV5DCF7_ELECO</name>
<keyword evidence="2 6" id="KW-0547">Nucleotide-binding</keyword>
<evidence type="ECO:0000259" key="8">
    <source>
        <dbReference type="Pfam" id="PF09334"/>
    </source>
</evidence>
<dbReference type="Proteomes" id="UP001054889">
    <property type="component" value="Unassembled WGS sequence"/>
</dbReference>
<dbReference type="Pfam" id="PF09334">
    <property type="entry name" value="tRNA-synt_1g"/>
    <property type="match status" value="1"/>
</dbReference>
<reference evidence="9" key="1">
    <citation type="journal article" date="2018" name="DNA Res.">
        <title>Multiple hybrid de novo genome assembly of finger millet, an orphan allotetraploid crop.</title>
        <authorList>
            <person name="Hatakeyama M."/>
            <person name="Aluri S."/>
            <person name="Balachadran M.T."/>
            <person name="Sivarajan S.R."/>
            <person name="Patrignani A."/>
            <person name="Gruter S."/>
            <person name="Poveda L."/>
            <person name="Shimizu-Inatsugi R."/>
            <person name="Baeten J."/>
            <person name="Francoijs K.J."/>
            <person name="Nataraja K.N."/>
            <person name="Reddy Y.A.N."/>
            <person name="Phadnis S."/>
            <person name="Ravikumar R.L."/>
            <person name="Schlapbach R."/>
            <person name="Sreeman S.M."/>
            <person name="Shimizu K.K."/>
        </authorList>
    </citation>
    <scope>NUCLEOTIDE SEQUENCE</scope>
</reference>
<dbReference type="EMBL" id="BQKI01000015">
    <property type="protein sequence ID" value="GJN08699.1"/>
    <property type="molecule type" value="Genomic_DNA"/>
</dbReference>
<dbReference type="PANTHER" id="PTHR43326">
    <property type="entry name" value="METHIONYL-TRNA SYNTHETASE"/>
    <property type="match status" value="1"/>
</dbReference>
<dbReference type="InterPro" id="IPR023457">
    <property type="entry name" value="Met-tRNA_synth_2"/>
</dbReference>
<keyword evidence="4 6" id="KW-0648">Protein biosynthesis</keyword>
<dbReference type="GO" id="GO:0005524">
    <property type="term" value="F:ATP binding"/>
    <property type="evidence" value="ECO:0007669"/>
    <property type="project" value="UniProtKB-KW"/>
</dbReference>
<gene>
    <name evidence="9" type="primary">ga26651</name>
    <name evidence="9" type="ORF">PR202_ga26651</name>
</gene>
<comment type="similarity">
    <text evidence="6">Belongs to the class-I aminoacyl-tRNA synthetase family.</text>
</comment>
<evidence type="ECO:0000256" key="5">
    <source>
        <dbReference type="ARBA" id="ARBA00023146"/>
    </source>
</evidence>
<feature type="compositionally biased region" description="Low complexity" evidence="7">
    <location>
        <begin position="98"/>
        <end position="117"/>
    </location>
</feature>
<dbReference type="InterPro" id="IPR014729">
    <property type="entry name" value="Rossmann-like_a/b/a_fold"/>
</dbReference>
<comment type="caution">
    <text evidence="9">The sequence shown here is derived from an EMBL/GenBank/DDBJ whole genome shotgun (WGS) entry which is preliminary data.</text>
</comment>
<dbReference type="AlphaFoldDB" id="A0AAV5DCF7"/>
<dbReference type="Gene3D" id="3.40.50.620">
    <property type="entry name" value="HUPs"/>
    <property type="match status" value="1"/>
</dbReference>
<keyword evidence="1 6" id="KW-0436">Ligase</keyword>
<evidence type="ECO:0000256" key="2">
    <source>
        <dbReference type="ARBA" id="ARBA00022741"/>
    </source>
</evidence>
<sequence>MVIVETSVDHAAPCAEEPSATFDVGEREMKDVEDLLSKLNPMTEEFILPSLVFSVAAVAGATGFTVPAPVSPAAYGYYPAKAGFTDPSPAGHRGVVGRRPSPSRSSRPAQQRPPSSSTAKPTPIRSLRDPKTSRIPLLWSSTTMAAGRAFGAPCSSLAAGARRFAFAYSPYRAFVPPLRCRGGVRCVASASSSPDAAPAPEPYVLTTPLYYVNAPPHMGSAYTTIAADAIARFQASLSPPMQSL</sequence>
<dbReference type="PANTHER" id="PTHR43326:SF1">
    <property type="entry name" value="METHIONINE--TRNA LIGASE, MITOCHONDRIAL"/>
    <property type="match status" value="1"/>
</dbReference>
<evidence type="ECO:0000256" key="4">
    <source>
        <dbReference type="ARBA" id="ARBA00022917"/>
    </source>
</evidence>
<dbReference type="GO" id="GO:0005739">
    <property type="term" value="C:mitochondrion"/>
    <property type="evidence" value="ECO:0007669"/>
    <property type="project" value="TreeGrafter"/>
</dbReference>
<feature type="domain" description="Methionyl/Leucyl tRNA synthetase" evidence="8">
    <location>
        <begin position="204"/>
        <end position="234"/>
    </location>
</feature>
<proteinExistence type="inferred from homology"/>
<protein>
    <recommendedName>
        <fullName evidence="8">Methionyl/Leucyl tRNA synthetase domain-containing protein</fullName>
    </recommendedName>
</protein>
<accession>A0AAV5DCF7</accession>
<dbReference type="GO" id="GO:0006431">
    <property type="term" value="P:methionyl-tRNA aminoacylation"/>
    <property type="evidence" value="ECO:0007669"/>
    <property type="project" value="TreeGrafter"/>
</dbReference>
<organism evidence="9 10">
    <name type="scientific">Eleusine coracana subsp. coracana</name>
    <dbReference type="NCBI Taxonomy" id="191504"/>
    <lineage>
        <taxon>Eukaryota</taxon>
        <taxon>Viridiplantae</taxon>
        <taxon>Streptophyta</taxon>
        <taxon>Embryophyta</taxon>
        <taxon>Tracheophyta</taxon>
        <taxon>Spermatophyta</taxon>
        <taxon>Magnoliopsida</taxon>
        <taxon>Liliopsida</taxon>
        <taxon>Poales</taxon>
        <taxon>Poaceae</taxon>
        <taxon>PACMAD clade</taxon>
        <taxon>Chloridoideae</taxon>
        <taxon>Cynodonteae</taxon>
        <taxon>Eleusininae</taxon>
        <taxon>Eleusine</taxon>
    </lineage>
</organism>
<dbReference type="GO" id="GO:0004825">
    <property type="term" value="F:methionine-tRNA ligase activity"/>
    <property type="evidence" value="ECO:0007669"/>
    <property type="project" value="InterPro"/>
</dbReference>
<evidence type="ECO:0000313" key="9">
    <source>
        <dbReference type="EMBL" id="GJN08699.1"/>
    </source>
</evidence>
<keyword evidence="10" id="KW-1185">Reference proteome</keyword>
<keyword evidence="3 6" id="KW-0067">ATP-binding</keyword>
<dbReference type="InterPro" id="IPR015413">
    <property type="entry name" value="Methionyl/Leucyl_tRNA_Synth"/>
</dbReference>
<evidence type="ECO:0000256" key="3">
    <source>
        <dbReference type="ARBA" id="ARBA00022840"/>
    </source>
</evidence>
<dbReference type="GO" id="GO:0009570">
    <property type="term" value="C:chloroplast stroma"/>
    <property type="evidence" value="ECO:0007669"/>
    <property type="project" value="TreeGrafter"/>
</dbReference>
<evidence type="ECO:0000256" key="1">
    <source>
        <dbReference type="ARBA" id="ARBA00022598"/>
    </source>
</evidence>
<keyword evidence="5 6" id="KW-0030">Aminoacyl-tRNA synthetase</keyword>
<evidence type="ECO:0000256" key="7">
    <source>
        <dbReference type="SAM" id="MobiDB-lite"/>
    </source>
</evidence>